<dbReference type="PROSITE" id="PS51379">
    <property type="entry name" value="4FE4S_FER_2"/>
    <property type="match status" value="1"/>
</dbReference>
<dbReference type="OrthoDB" id="376357at2759"/>
<dbReference type="InterPro" id="IPR017896">
    <property type="entry name" value="4Fe4S_Fe-S-bd"/>
</dbReference>
<sequence>MYDSGRVLFGKSSLFKDPFTGVPLSKNARPDLDVALFVDEGRCIGCHQCKHAAPHTFKMEPHFNVARVETQWADSEEDLETAVACCPKDCIHTVPKADLALLEWIHRSQPRQRIVTCSVESMSGKGRGLEESPFVAMERFERRRTEMMRDAEEAAKRAKKREEAEAAMEMVSNVVGIGSWAGFFSRQRADEPAEKTRAPSCPLPAVYVNASLLLPQFSSMISEPAIDE</sequence>
<dbReference type="Proteomes" id="UP000002009">
    <property type="component" value="Chromosome 3"/>
</dbReference>
<gene>
    <name evidence="3" type="ORF">MICPUN_107960</name>
</gene>
<dbReference type="Gene3D" id="3.30.70.20">
    <property type="match status" value="1"/>
</dbReference>
<proteinExistence type="predicted"/>
<protein>
    <recommendedName>
        <fullName evidence="2">4Fe-4S ferredoxin-type domain-containing protein</fullName>
    </recommendedName>
</protein>
<feature type="coiled-coil region" evidence="1">
    <location>
        <begin position="137"/>
        <end position="168"/>
    </location>
</feature>
<evidence type="ECO:0000313" key="4">
    <source>
        <dbReference type="Proteomes" id="UP000002009"/>
    </source>
</evidence>
<accession>C1E2D1</accession>
<dbReference type="KEGG" id="mis:MICPUN_107960"/>
<dbReference type="Pfam" id="PF13370">
    <property type="entry name" value="Fer4_13"/>
    <property type="match status" value="1"/>
</dbReference>
<name>C1E2D1_MICCC</name>
<evidence type="ECO:0000256" key="1">
    <source>
        <dbReference type="SAM" id="Coils"/>
    </source>
</evidence>
<dbReference type="STRING" id="296587.C1E2D1"/>
<dbReference type="SUPFAM" id="SSF54862">
    <property type="entry name" value="4Fe-4S ferredoxins"/>
    <property type="match status" value="1"/>
</dbReference>
<dbReference type="GeneID" id="8241830"/>
<dbReference type="PANTHER" id="PTHR45295:SF1">
    <property type="entry name" value="CHAPERONE PROTEIN DNAJ C76, CHLOROPLASTIC"/>
    <property type="match status" value="1"/>
</dbReference>
<reference evidence="3 4" key="1">
    <citation type="journal article" date="2009" name="Science">
        <title>Green evolution and dynamic adaptations revealed by genomes of the marine picoeukaryotes Micromonas.</title>
        <authorList>
            <person name="Worden A.Z."/>
            <person name="Lee J.H."/>
            <person name="Mock T."/>
            <person name="Rouze P."/>
            <person name="Simmons M.P."/>
            <person name="Aerts A.L."/>
            <person name="Allen A.E."/>
            <person name="Cuvelier M.L."/>
            <person name="Derelle E."/>
            <person name="Everett M.V."/>
            <person name="Foulon E."/>
            <person name="Grimwood J."/>
            <person name="Gundlach H."/>
            <person name="Henrissat B."/>
            <person name="Napoli C."/>
            <person name="McDonald S.M."/>
            <person name="Parker M.S."/>
            <person name="Rombauts S."/>
            <person name="Salamov A."/>
            <person name="Von Dassow P."/>
            <person name="Badger J.H."/>
            <person name="Coutinho P.M."/>
            <person name="Demir E."/>
            <person name="Dubchak I."/>
            <person name="Gentemann C."/>
            <person name="Eikrem W."/>
            <person name="Gready J.E."/>
            <person name="John U."/>
            <person name="Lanier W."/>
            <person name="Lindquist E.A."/>
            <person name="Lucas S."/>
            <person name="Mayer K.F."/>
            <person name="Moreau H."/>
            <person name="Not F."/>
            <person name="Otillar R."/>
            <person name="Panaud O."/>
            <person name="Pangilinan J."/>
            <person name="Paulsen I."/>
            <person name="Piegu B."/>
            <person name="Poliakov A."/>
            <person name="Robbens S."/>
            <person name="Schmutz J."/>
            <person name="Toulza E."/>
            <person name="Wyss T."/>
            <person name="Zelensky A."/>
            <person name="Zhou K."/>
            <person name="Armbrust E.V."/>
            <person name="Bhattacharya D."/>
            <person name="Goodenough U.W."/>
            <person name="Van de Peer Y."/>
            <person name="Grigoriev I.V."/>
        </authorList>
    </citation>
    <scope>NUCLEOTIDE SEQUENCE [LARGE SCALE GENOMIC DNA]</scope>
    <source>
        <strain evidence="4">RCC299 / NOUM17</strain>
    </source>
</reference>
<dbReference type="RefSeq" id="XP_002500639.1">
    <property type="nucleotide sequence ID" value="XM_002500593.1"/>
</dbReference>
<keyword evidence="4" id="KW-1185">Reference proteome</keyword>
<organism evidence="3 4">
    <name type="scientific">Micromonas commoda (strain RCC299 / NOUM17 / CCMP2709)</name>
    <name type="common">Picoplanktonic green alga</name>
    <dbReference type="NCBI Taxonomy" id="296587"/>
    <lineage>
        <taxon>Eukaryota</taxon>
        <taxon>Viridiplantae</taxon>
        <taxon>Chlorophyta</taxon>
        <taxon>Mamiellophyceae</taxon>
        <taxon>Mamiellales</taxon>
        <taxon>Mamiellaceae</taxon>
        <taxon>Micromonas</taxon>
    </lineage>
</organism>
<dbReference type="AlphaFoldDB" id="C1E2D1"/>
<dbReference type="eggNOG" id="KOG0716">
    <property type="taxonomic scope" value="Eukaryota"/>
</dbReference>
<keyword evidence="1" id="KW-0175">Coiled coil</keyword>
<dbReference type="OMA" id="HWVEREQ"/>
<feature type="domain" description="4Fe-4S ferredoxin-type" evidence="2">
    <location>
        <begin position="34"/>
        <end position="62"/>
    </location>
</feature>
<dbReference type="InParanoid" id="C1E2D1"/>
<evidence type="ECO:0000313" key="3">
    <source>
        <dbReference type="EMBL" id="ACO61897.1"/>
    </source>
</evidence>
<dbReference type="EMBL" id="CP001324">
    <property type="protein sequence ID" value="ACO61897.1"/>
    <property type="molecule type" value="Genomic_DNA"/>
</dbReference>
<dbReference type="PANTHER" id="PTHR45295">
    <property type="entry name" value="CHAPERONE PROTEIN DNAJ C76, CHLOROPLASTIC"/>
    <property type="match status" value="1"/>
</dbReference>
<evidence type="ECO:0000259" key="2">
    <source>
        <dbReference type="PROSITE" id="PS51379"/>
    </source>
</evidence>